<evidence type="ECO:0000313" key="4">
    <source>
        <dbReference type="Proteomes" id="UP001265746"/>
    </source>
</evidence>
<evidence type="ECO:0000256" key="1">
    <source>
        <dbReference type="ARBA" id="ARBA00022801"/>
    </source>
</evidence>
<evidence type="ECO:0000313" key="3">
    <source>
        <dbReference type="EMBL" id="KAK2608217.1"/>
    </source>
</evidence>
<accession>A0AAD9SHG2</accession>
<dbReference type="PANTHER" id="PTHR48081">
    <property type="entry name" value="AB HYDROLASE SUPERFAMILY PROTEIN C4A8.06C"/>
    <property type="match status" value="1"/>
</dbReference>
<dbReference type="Pfam" id="PF07859">
    <property type="entry name" value="Abhydrolase_3"/>
    <property type="match status" value="1"/>
</dbReference>
<reference evidence="3" key="1">
    <citation type="submission" date="2023-06" db="EMBL/GenBank/DDBJ databases">
        <authorList>
            <person name="Noh H."/>
        </authorList>
    </citation>
    <scope>NUCLEOTIDE SEQUENCE</scope>
    <source>
        <strain evidence="3">DUCC20226</strain>
    </source>
</reference>
<dbReference type="SUPFAM" id="SSF53474">
    <property type="entry name" value="alpha/beta-Hydrolases"/>
    <property type="match status" value="1"/>
</dbReference>
<dbReference type="PANTHER" id="PTHR48081:SF31">
    <property type="entry name" value="STERYL ACETYL HYDROLASE MUG81-RELATED"/>
    <property type="match status" value="1"/>
</dbReference>
<dbReference type="InterPro" id="IPR050300">
    <property type="entry name" value="GDXG_lipolytic_enzyme"/>
</dbReference>
<evidence type="ECO:0000259" key="2">
    <source>
        <dbReference type="Pfam" id="PF07859"/>
    </source>
</evidence>
<dbReference type="EMBL" id="JAUJFL010000003">
    <property type="protein sequence ID" value="KAK2608217.1"/>
    <property type="molecule type" value="Genomic_DNA"/>
</dbReference>
<dbReference type="GO" id="GO:0016787">
    <property type="term" value="F:hydrolase activity"/>
    <property type="evidence" value="ECO:0007669"/>
    <property type="project" value="UniProtKB-KW"/>
</dbReference>
<dbReference type="Proteomes" id="UP001265746">
    <property type="component" value="Unassembled WGS sequence"/>
</dbReference>
<organism evidence="3 4">
    <name type="scientific">Phomopsis amygdali</name>
    <name type="common">Fusicoccum amygdali</name>
    <dbReference type="NCBI Taxonomy" id="1214568"/>
    <lineage>
        <taxon>Eukaryota</taxon>
        <taxon>Fungi</taxon>
        <taxon>Dikarya</taxon>
        <taxon>Ascomycota</taxon>
        <taxon>Pezizomycotina</taxon>
        <taxon>Sordariomycetes</taxon>
        <taxon>Sordariomycetidae</taxon>
        <taxon>Diaporthales</taxon>
        <taxon>Diaporthaceae</taxon>
        <taxon>Diaporthe</taxon>
    </lineage>
</organism>
<sequence>MADPKDSASKAAIPLELLKVEAAFVKRALTSSSGKRTKGLGAPTYKRDVMYAAMRELLGGLSTQQIQAIVPTTDKVYERVAKWKHEKLKSVELGSGAQGHWIGPEQANHVMLYFHGGGFYAPATMGHLRYQFTLQRDMAKRGQDFAIFSLTYTLSPGAAYPTQLKQAALALNYLLVDEHRDPSSILLGGDSAGGNLAAALLEHIARPHPQVPAVTLSRPLHAALLISPWVSFQVNEPSVSSNAESDYLTPRALRRASNAYIEPGGQHDQYSQPVTSPAEWWADIARSVVDKMMIWGGGGEVLIDGIRAFAATVKNGFSEADAERVNREEQKGTDRFTFVVTPKHSHEEMIIDEVFFRSKKGEGAEVIERWLSGVLKLL</sequence>
<dbReference type="Gene3D" id="3.40.50.1820">
    <property type="entry name" value="alpha/beta hydrolase"/>
    <property type="match status" value="1"/>
</dbReference>
<gene>
    <name evidence="3" type="ORF">N8I77_006841</name>
</gene>
<dbReference type="InterPro" id="IPR029058">
    <property type="entry name" value="AB_hydrolase_fold"/>
</dbReference>
<protein>
    <recommendedName>
        <fullName evidence="2">Alpha/beta hydrolase fold-3 domain-containing protein</fullName>
    </recommendedName>
</protein>
<keyword evidence="1" id="KW-0378">Hydrolase</keyword>
<dbReference type="InterPro" id="IPR013094">
    <property type="entry name" value="AB_hydrolase_3"/>
</dbReference>
<name>A0AAD9SHG2_PHOAM</name>
<keyword evidence="4" id="KW-1185">Reference proteome</keyword>
<dbReference type="AlphaFoldDB" id="A0AAD9SHG2"/>
<comment type="caution">
    <text evidence="3">The sequence shown here is derived from an EMBL/GenBank/DDBJ whole genome shotgun (WGS) entry which is preliminary data.</text>
</comment>
<proteinExistence type="predicted"/>
<feature type="domain" description="Alpha/beta hydrolase fold-3" evidence="2">
    <location>
        <begin position="111"/>
        <end position="323"/>
    </location>
</feature>